<dbReference type="AlphaFoldDB" id="A0A7K1SFF0"/>
<feature type="transmembrane region" description="Helical" evidence="6">
    <location>
        <begin position="373"/>
        <end position="401"/>
    </location>
</feature>
<keyword evidence="2" id="KW-1003">Cell membrane</keyword>
<feature type="domain" description="ABC3 transporter permease C-terminal" evidence="7">
    <location>
        <begin position="669"/>
        <end position="781"/>
    </location>
</feature>
<feature type="transmembrane region" description="Helical" evidence="6">
    <location>
        <begin position="668"/>
        <end position="689"/>
    </location>
</feature>
<dbReference type="EMBL" id="WPIN01000008">
    <property type="protein sequence ID" value="MVM32545.1"/>
    <property type="molecule type" value="Genomic_DNA"/>
</dbReference>
<dbReference type="PANTHER" id="PTHR30572">
    <property type="entry name" value="MEMBRANE COMPONENT OF TRANSPORTER-RELATED"/>
    <property type="match status" value="1"/>
</dbReference>
<comment type="subcellular location">
    <subcellularLocation>
        <location evidence="1">Cell membrane</location>
        <topology evidence="1">Multi-pass membrane protein</topology>
    </subcellularLocation>
</comment>
<evidence type="ECO:0000256" key="3">
    <source>
        <dbReference type="ARBA" id="ARBA00022692"/>
    </source>
</evidence>
<evidence type="ECO:0000256" key="1">
    <source>
        <dbReference type="ARBA" id="ARBA00004651"/>
    </source>
</evidence>
<protein>
    <submittedName>
        <fullName evidence="9">FtsX-like permease family protein</fullName>
    </submittedName>
</protein>
<reference evidence="9 10" key="1">
    <citation type="submission" date="2019-12" db="EMBL/GenBank/DDBJ databases">
        <title>Spirosoma sp. HMF4905 genome sequencing and assembly.</title>
        <authorList>
            <person name="Kang H."/>
            <person name="Cha I."/>
            <person name="Kim H."/>
            <person name="Joh K."/>
        </authorList>
    </citation>
    <scope>NUCLEOTIDE SEQUENCE [LARGE SCALE GENOMIC DNA]</scope>
    <source>
        <strain evidence="9 10">HMF4905</strain>
    </source>
</reference>
<keyword evidence="10" id="KW-1185">Reference proteome</keyword>
<accession>A0A7K1SFF0</accession>
<dbReference type="InterPro" id="IPR050250">
    <property type="entry name" value="Macrolide_Exporter_MacB"/>
</dbReference>
<evidence type="ECO:0000256" key="6">
    <source>
        <dbReference type="SAM" id="Phobius"/>
    </source>
</evidence>
<name>A0A7K1SFF0_9BACT</name>
<comment type="caution">
    <text evidence="9">The sequence shown here is derived from an EMBL/GenBank/DDBJ whole genome shotgun (WGS) entry which is preliminary data.</text>
</comment>
<gene>
    <name evidence="9" type="ORF">GO755_21070</name>
</gene>
<evidence type="ECO:0000256" key="4">
    <source>
        <dbReference type="ARBA" id="ARBA00022989"/>
    </source>
</evidence>
<evidence type="ECO:0000259" key="7">
    <source>
        <dbReference type="Pfam" id="PF02687"/>
    </source>
</evidence>
<dbReference type="InterPro" id="IPR025857">
    <property type="entry name" value="MacB_PCD"/>
</dbReference>
<evidence type="ECO:0000313" key="10">
    <source>
        <dbReference type="Proteomes" id="UP000436006"/>
    </source>
</evidence>
<dbReference type="PANTHER" id="PTHR30572:SF18">
    <property type="entry name" value="ABC-TYPE MACROLIDE FAMILY EXPORT SYSTEM PERMEASE COMPONENT 2"/>
    <property type="match status" value="1"/>
</dbReference>
<dbReference type="Pfam" id="PF12704">
    <property type="entry name" value="MacB_PCD"/>
    <property type="match status" value="1"/>
</dbReference>
<sequence length="788" mass="87781">MIRNYVKIAWRNITRSKGFSGINIAGLALGMACSLLILLWVQDERSVDGFHANGKNLYQVYERKYYDGKVEAAYETQGLLADELKRVIPEVQYASGLDWTRPVTFQVGSTVNKVEGNYAGADFFRMFSYPLLAGNPNTALDSPNGIAISRKMADQFFGSPEKAIGKAIRYENKEDLTITAVFENIPANSSQQFDFLRTWTAFVKENDWVHNWGNYNPSAFIQLRPEADPVKVEAKIKDFIHRYLPKNKSFRVELALQAYPEKYLHSTFKNGQIEGGRIEYVRLFSFVAMFILLIACINFMNLATARSAKRAKEVGVRKAIGAARTALMGQFVGEAMLITCLAMLVAISLVVLILPAFNNLTGKQLALPITQPIFWSTLLGLLLVTGFVSGSYPALFLSALNPVRVLKGSLRFSPGATNFRKALVVFQFGLSVLLVVGMIVMYRQMNYIQTKNLGYNRENLIYIPLEGEIGKKYDLFKEEAGKMPGVLTVSRMRGTPTIISHHTGDFSWPGKDPNQATSFADETVGYDFVKAAGLTLKEGRDFSKAFGIDSVGFLVNEAALAKMGYKTGVDQPLSWGDRKGKIIGVLKDFHFSSMHETIEPLIIRLDEKRSWGTILVRTEPGKTKEALAGLEKVSKELNPSFPFTYQFSDLEFTKLYQSEQMVSQLANYFAILAIFISCLGLFGLATFAAEQRTKEIGVRKVLGASAGSVVALLSKDFLKPVLIAIIITTPIAWYAMNRWLQDFAYKIDIEWWIFALAGGLAIGIALLTISFQSIKAALMNPVKSLRSE</sequence>
<evidence type="ECO:0000259" key="8">
    <source>
        <dbReference type="Pfam" id="PF12704"/>
    </source>
</evidence>
<feature type="domain" description="ABC3 transporter permease C-terminal" evidence="7">
    <location>
        <begin position="286"/>
        <end position="399"/>
    </location>
</feature>
<feature type="transmembrane region" description="Helical" evidence="6">
    <location>
        <begin position="21"/>
        <end position="41"/>
    </location>
</feature>
<proteinExistence type="predicted"/>
<dbReference type="GO" id="GO:0022857">
    <property type="term" value="F:transmembrane transporter activity"/>
    <property type="evidence" value="ECO:0007669"/>
    <property type="project" value="TreeGrafter"/>
</dbReference>
<dbReference type="Pfam" id="PF02687">
    <property type="entry name" value="FtsX"/>
    <property type="match status" value="2"/>
</dbReference>
<dbReference type="PROSITE" id="PS51257">
    <property type="entry name" value="PROKAR_LIPOPROTEIN"/>
    <property type="match status" value="1"/>
</dbReference>
<keyword evidence="4 6" id="KW-1133">Transmembrane helix</keyword>
<evidence type="ECO:0000256" key="5">
    <source>
        <dbReference type="ARBA" id="ARBA00023136"/>
    </source>
</evidence>
<dbReference type="InterPro" id="IPR003838">
    <property type="entry name" value="ABC3_permease_C"/>
</dbReference>
<feature type="transmembrane region" description="Helical" evidence="6">
    <location>
        <begin position="326"/>
        <end position="353"/>
    </location>
</feature>
<evidence type="ECO:0000256" key="2">
    <source>
        <dbReference type="ARBA" id="ARBA00022475"/>
    </source>
</evidence>
<feature type="domain" description="MacB-like periplasmic core" evidence="8">
    <location>
        <begin position="20"/>
        <end position="238"/>
    </location>
</feature>
<dbReference type="Proteomes" id="UP000436006">
    <property type="component" value="Unassembled WGS sequence"/>
</dbReference>
<dbReference type="GO" id="GO:0005886">
    <property type="term" value="C:plasma membrane"/>
    <property type="evidence" value="ECO:0007669"/>
    <property type="project" value="UniProtKB-SubCell"/>
</dbReference>
<feature type="transmembrane region" description="Helical" evidence="6">
    <location>
        <begin position="751"/>
        <end position="771"/>
    </location>
</feature>
<feature type="transmembrane region" description="Helical" evidence="6">
    <location>
        <begin position="422"/>
        <end position="442"/>
    </location>
</feature>
<keyword evidence="5 6" id="KW-0472">Membrane</keyword>
<organism evidence="9 10">
    <name type="scientific">Spirosoma arboris</name>
    <dbReference type="NCBI Taxonomy" id="2682092"/>
    <lineage>
        <taxon>Bacteria</taxon>
        <taxon>Pseudomonadati</taxon>
        <taxon>Bacteroidota</taxon>
        <taxon>Cytophagia</taxon>
        <taxon>Cytophagales</taxon>
        <taxon>Cytophagaceae</taxon>
        <taxon>Spirosoma</taxon>
    </lineage>
</organism>
<feature type="transmembrane region" description="Helical" evidence="6">
    <location>
        <begin position="283"/>
        <end position="305"/>
    </location>
</feature>
<feature type="transmembrane region" description="Helical" evidence="6">
    <location>
        <begin position="717"/>
        <end position="736"/>
    </location>
</feature>
<keyword evidence="3 6" id="KW-0812">Transmembrane</keyword>
<evidence type="ECO:0000313" key="9">
    <source>
        <dbReference type="EMBL" id="MVM32545.1"/>
    </source>
</evidence>